<dbReference type="GO" id="GO:0016791">
    <property type="term" value="F:phosphatase activity"/>
    <property type="evidence" value="ECO:0007669"/>
    <property type="project" value="TreeGrafter"/>
</dbReference>
<dbReference type="Proteomes" id="UP000231638">
    <property type="component" value="Unassembled WGS sequence"/>
</dbReference>
<dbReference type="InterPro" id="IPR029033">
    <property type="entry name" value="His_PPase_superfam"/>
</dbReference>
<gene>
    <name evidence="2" type="ORF">CFH80_02180</name>
</gene>
<dbReference type="InterPro" id="IPR013078">
    <property type="entry name" value="His_Pase_superF_clade-1"/>
</dbReference>
<dbReference type="PIRSF" id="PIRSF000709">
    <property type="entry name" value="6PFK_2-Ptase"/>
    <property type="match status" value="1"/>
</dbReference>
<dbReference type="AlphaFoldDB" id="A0A2D3WGX2"/>
<dbReference type="SMART" id="SM00855">
    <property type="entry name" value="PGAM"/>
    <property type="match status" value="1"/>
</dbReference>
<dbReference type="EMBL" id="DLUG01000062">
    <property type="protein sequence ID" value="DAB36944.1"/>
    <property type="molecule type" value="Genomic_DNA"/>
</dbReference>
<name>A0A2D3WGX2_9BACT</name>
<dbReference type="Pfam" id="PF00300">
    <property type="entry name" value="His_Phos_1"/>
    <property type="match status" value="1"/>
</dbReference>
<dbReference type="PANTHER" id="PTHR48100">
    <property type="entry name" value="BROAD-SPECIFICITY PHOSPHATASE YOR283W-RELATED"/>
    <property type="match status" value="1"/>
</dbReference>
<reference evidence="2 3" key="1">
    <citation type="journal article" date="2017" name="Front. Microbiol.">
        <title>Comparative Genomic Analysis of the Class Epsilonproteobacteria and Proposed Reclassification to Epsilonbacteraeota (phyl. nov.).</title>
        <authorList>
            <person name="Waite D.W."/>
            <person name="Vanwonterghem I."/>
            <person name="Rinke C."/>
            <person name="Parks D.H."/>
            <person name="Zhang Y."/>
            <person name="Takai K."/>
            <person name="Sievert S.M."/>
            <person name="Simon J."/>
            <person name="Campbell B.J."/>
            <person name="Hanson T.E."/>
            <person name="Woyke T."/>
            <person name="Klotz M.G."/>
            <person name="Hugenholtz P."/>
        </authorList>
    </citation>
    <scope>NUCLEOTIDE SEQUENCE [LARGE SCALE GENOMIC DNA]</scope>
    <source>
        <strain evidence="2">UBA11420</strain>
    </source>
</reference>
<comment type="caution">
    <text evidence="2">The sequence shown here is derived from an EMBL/GenBank/DDBJ whole genome shotgun (WGS) entry which is preliminary data.</text>
</comment>
<evidence type="ECO:0000313" key="2">
    <source>
        <dbReference type="EMBL" id="DAB36944.1"/>
    </source>
</evidence>
<proteinExistence type="predicted"/>
<dbReference type="InterPro" id="IPR050275">
    <property type="entry name" value="PGM_Phosphatase"/>
</dbReference>
<dbReference type="CDD" id="cd07067">
    <property type="entry name" value="HP_PGM_like"/>
    <property type="match status" value="1"/>
</dbReference>
<dbReference type="GO" id="GO:0005737">
    <property type="term" value="C:cytoplasm"/>
    <property type="evidence" value="ECO:0007669"/>
    <property type="project" value="TreeGrafter"/>
</dbReference>
<dbReference type="PANTHER" id="PTHR48100:SF59">
    <property type="entry name" value="ADENOSYLCOBALAMIN_ALPHA-RIBAZOLE PHOSPHATASE"/>
    <property type="match status" value="1"/>
</dbReference>
<protein>
    <submittedName>
        <fullName evidence="2">Histidine phosphatase family protein</fullName>
    </submittedName>
</protein>
<sequence>MVDTVYLLRHGHIDNGDEKRYLGQTDLGLDALGIEQAYALREAFQSIRIDAVYTSPLKRCVKTAHIISQEYRIVEAFREIDMGAWENKMMAEIRSHDPESYAKRGEDLEYFTPPCGENFHAVALRAKEAFDAITCEAIHSSVIIVAHAGVNRVLLSTLLNLPIQEMMRIDQPYACVNRLTRHQGTWRYARGF</sequence>
<evidence type="ECO:0000313" key="3">
    <source>
        <dbReference type="Proteomes" id="UP000231638"/>
    </source>
</evidence>
<accession>A0A2D3WGX2</accession>
<dbReference type="Gene3D" id="3.40.50.1240">
    <property type="entry name" value="Phosphoglycerate mutase-like"/>
    <property type="match status" value="1"/>
</dbReference>
<dbReference type="SUPFAM" id="SSF53254">
    <property type="entry name" value="Phosphoglycerate mutase-like"/>
    <property type="match status" value="1"/>
</dbReference>
<evidence type="ECO:0000256" key="1">
    <source>
        <dbReference type="PIRSR" id="PIRSR613078-2"/>
    </source>
</evidence>
<dbReference type="STRING" id="366522.GCA_001548055_00992"/>
<organism evidence="2 3">
    <name type="scientific">Sulfurospirillum cavolei</name>
    <dbReference type="NCBI Taxonomy" id="366522"/>
    <lineage>
        <taxon>Bacteria</taxon>
        <taxon>Pseudomonadati</taxon>
        <taxon>Campylobacterota</taxon>
        <taxon>Epsilonproteobacteria</taxon>
        <taxon>Campylobacterales</taxon>
        <taxon>Sulfurospirillaceae</taxon>
        <taxon>Sulfurospirillum</taxon>
    </lineage>
</organism>
<feature type="binding site" evidence="1">
    <location>
        <position position="59"/>
    </location>
    <ligand>
        <name>substrate</name>
    </ligand>
</feature>